<proteinExistence type="predicted"/>
<dbReference type="AlphaFoldDB" id="A0AA87ZWY2"/>
<feature type="chain" id="PRO_5041710017" description="Pentatricopeptide repeat-containing protein" evidence="1">
    <location>
        <begin position="33"/>
        <end position="178"/>
    </location>
</feature>
<keyword evidence="3" id="KW-1185">Reference proteome</keyword>
<accession>A0AA87ZWY2</accession>
<organism evidence="2 3">
    <name type="scientific">Ficus carica</name>
    <name type="common">Common fig</name>
    <dbReference type="NCBI Taxonomy" id="3494"/>
    <lineage>
        <taxon>Eukaryota</taxon>
        <taxon>Viridiplantae</taxon>
        <taxon>Streptophyta</taxon>
        <taxon>Embryophyta</taxon>
        <taxon>Tracheophyta</taxon>
        <taxon>Spermatophyta</taxon>
        <taxon>Magnoliopsida</taxon>
        <taxon>eudicotyledons</taxon>
        <taxon>Gunneridae</taxon>
        <taxon>Pentapetalae</taxon>
        <taxon>rosids</taxon>
        <taxon>fabids</taxon>
        <taxon>Rosales</taxon>
        <taxon>Moraceae</taxon>
        <taxon>Ficeae</taxon>
        <taxon>Ficus</taxon>
    </lineage>
</organism>
<gene>
    <name evidence="2" type="ORF">TIFTF001_011300</name>
</gene>
<sequence length="178" mass="19832">MEKASPSPFCVQKSRILSLLTSLFFTKPSVSAAKIDGDAPMAVHLPKDDAVSEILSGLNGLGLRSFLGGNYFRTIFSTLNKNQSILVSRFRDWDWDANAVEWDMLAFANSRHTDFVWDVYDAIRLNGIAQIGNPSSIVVDGSMEEALEFTDDMEKRGLEPNIVDTVLYNVMIDAYTKN</sequence>
<evidence type="ECO:0000313" key="3">
    <source>
        <dbReference type="Proteomes" id="UP001187192"/>
    </source>
</evidence>
<reference evidence="2" key="1">
    <citation type="submission" date="2023-07" db="EMBL/GenBank/DDBJ databases">
        <title>draft genome sequence of fig (Ficus carica).</title>
        <authorList>
            <person name="Takahashi T."/>
            <person name="Nishimura K."/>
        </authorList>
    </citation>
    <scope>NUCLEOTIDE SEQUENCE</scope>
</reference>
<dbReference type="Gene3D" id="1.25.40.10">
    <property type="entry name" value="Tetratricopeptide repeat domain"/>
    <property type="match status" value="1"/>
</dbReference>
<keyword evidence="1" id="KW-0732">Signal</keyword>
<feature type="signal peptide" evidence="1">
    <location>
        <begin position="1"/>
        <end position="32"/>
    </location>
</feature>
<comment type="caution">
    <text evidence="2">The sequence shown here is derived from an EMBL/GenBank/DDBJ whole genome shotgun (WGS) entry which is preliminary data.</text>
</comment>
<dbReference type="EMBL" id="BTGU01000013">
    <property type="protein sequence ID" value="GMN42077.1"/>
    <property type="molecule type" value="Genomic_DNA"/>
</dbReference>
<evidence type="ECO:0008006" key="4">
    <source>
        <dbReference type="Google" id="ProtNLM"/>
    </source>
</evidence>
<evidence type="ECO:0000313" key="2">
    <source>
        <dbReference type="EMBL" id="GMN42077.1"/>
    </source>
</evidence>
<dbReference type="InterPro" id="IPR011990">
    <property type="entry name" value="TPR-like_helical_dom_sf"/>
</dbReference>
<evidence type="ECO:0000256" key="1">
    <source>
        <dbReference type="SAM" id="SignalP"/>
    </source>
</evidence>
<dbReference type="Proteomes" id="UP001187192">
    <property type="component" value="Unassembled WGS sequence"/>
</dbReference>
<protein>
    <recommendedName>
        <fullName evidence="4">Pentatricopeptide repeat-containing protein</fullName>
    </recommendedName>
</protein>
<name>A0AA87ZWY2_FICCA</name>